<dbReference type="Gene3D" id="1.20.1070.10">
    <property type="entry name" value="Rhodopsin 7-helix transmembrane proteins"/>
    <property type="match status" value="1"/>
</dbReference>
<dbReference type="Proteomes" id="UP000472262">
    <property type="component" value="Unassembled WGS sequence"/>
</dbReference>
<keyword evidence="9" id="KW-0325">Glycoprotein</keyword>
<evidence type="ECO:0000256" key="3">
    <source>
        <dbReference type="ARBA" id="ARBA00022692"/>
    </source>
</evidence>
<feature type="transmembrane region" description="Helical" evidence="16">
    <location>
        <begin position="88"/>
        <end position="108"/>
    </location>
</feature>
<evidence type="ECO:0000259" key="17">
    <source>
        <dbReference type="PROSITE" id="PS50262"/>
    </source>
</evidence>
<evidence type="ECO:0000256" key="7">
    <source>
        <dbReference type="ARBA" id="ARBA00023157"/>
    </source>
</evidence>
<keyword evidence="2" id="KW-1003">Cell membrane</keyword>
<protein>
    <recommendedName>
        <fullName evidence="12">Neuropeptide FF receptor 1</fullName>
    </recommendedName>
    <alternativeName>
        <fullName evidence="14">G-protein coupled receptor 147</fullName>
    </alternativeName>
    <alternativeName>
        <fullName evidence="13">RFamide-related peptide receptor OT7T022</fullName>
    </alternativeName>
</protein>
<keyword evidence="8 15" id="KW-0675">Receptor</keyword>
<feature type="transmembrane region" description="Helical" evidence="16">
    <location>
        <begin position="215"/>
        <end position="236"/>
    </location>
</feature>
<dbReference type="FunFam" id="1.20.1070.10:FF:000153">
    <property type="entry name" value="Neuropeptide FF receptor 1"/>
    <property type="match status" value="1"/>
</dbReference>
<evidence type="ECO:0000313" key="19">
    <source>
        <dbReference type="Proteomes" id="UP000472262"/>
    </source>
</evidence>
<dbReference type="SUPFAM" id="SSF81321">
    <property type="entry name" value="Family A G protein-coupled receptor-like"/>
    <property type="match status" value="1"/>
</dbReference>
<organism evidence="18 19">
    <name type="scientific">Sinocyclocheilus grahami</name>
    <name type="common">Dianchi golden-line fish</name>
    <name type="synonym">Barbus grahami</name>
    <dbReference type="NCBI Taxonomy" id="75366"/>
    <lineage>
        <taxon>Eukaryota</taxon>
        <taxon>Metazoa</taxon>
        <taxon>Chordata</taxon>
        <taxon>Craniata</taxon>
        <taxon>Vertebrata</taxon>
        <taxon>Euteleostomi</taxon>
        <taxon>Actinopterygii</taxon>
        <taxon>Neopterygii</taxon>
        <taxon>Teleostei</taxon>
        <taxon>Ostariophysi</taxon>
        <taxon>Cypriniformes</taxon>
        <taxon>Cyprinidae</taxon>
        <taxon>Cyprininae</taxon>
        <taxon>Sinocyclocheilus</taxon>
    </lineage>
</organism>
<sequence length="407" mass="45795">MEASEGLWDAGSVYIISDLVSCTNQTNSTNSSTVQGIVRFPYYQHSLPTAALFTLAYLFIFLLCLTGNALVCVIVLRNRHMRTVTNIFILNLAVSDLLVGIFCVPTTLVDNLITGERRGLLLQGTSVCASVFTLVAIAVDRFHRIVYPFKPKLTLFVAKVSIGAIWVLALTIMFPSVLMLTVEQEKGHVMVHSDHSTYPLYSCYETWPDPEMRKVYTTVLFLHVYVIPLALIMLMYGRIGAKLYATAVLASAERPDAPTSQRKTRVIKMLIVVALLFMLSWLPLWTLMLYIFPLSHWLAFSNSSVNPFIYGYFNENFKRGFQAACQHQACRWTRKKTRFNIKRSPLNTAVSGHPLSLGSRTNRILTESDLTGCVCLELEGGDCSMSIKREIEKVSSAGEKIYNAWER</sequence>
<dbReference type="GO" id="GO:0042277">
    <property type="term" value="F:peptide binding"/>
    <property type="evidence" value="ECO:0007669"/>
    <property type="project" value="TreeGrafter"/>
</dbReference>
<evidence type="ECO:0000256" key="12">
    <source>
        <dbReference type="ARBA" id="ARBA00074417"/>
    </source>
</evidence>
<dbReference type="InParanoid" id="A0A672LFJ1"/>
<accession>A0A672LFJ1</accession>
<evidence type="ECO:0000256" key="16">
    <source>
        <dbReference type="SAM" id="Phobius"/>
    </source>
</evidence>
<evidence type="ECO:0000256" key="14">
    <source>
        <dbReference type="ARBA" id="ARBA00082066"/>
    </source>
</evidence>
<feature type="domain" description="G-protein coupled receptors family 1 profile" evidence="17">
    <location>
        <begin position="67"/>
        <end position="310"/>
    </location>
</feature>
<dbReference type="Pfam" id="PF00001">
    <property type="entry name" value="7tm_1"/>
    <property type="match status" value="1"/>
</dbReference>
<dbReference type="InterPro" id="IPR000276">
    <property type="entry name" value="GPCR_Rhodpsn"/>
</dbReference>
<dbReference type="SMART" id="SM01381">
    <property type="entry name" value="7TM_GPCR_Srsx"/>
    <property type="match status" value="1"/>
</dbReference>
<feature type="transmembrane region" description="Helical" evidence="16">
    <location>
        <begin position="120"/>
        <end position="139"/>
    </location>
</feature>
<keyword evidence="3 15" id="KW-0812">Transmembrane</keyword>
<evidence type="ECO:0000256" key="15">
    <source>
        <dbReference type="RuleBase" id="RU000688"/>
    </source>
</evidence>
<evidence type="ECO:0000256" key="13">
    <source>
        <dbReference type="ARBA" id="ARBA00075893"/>
    </source>
</evidence>
<reference evidence="18" key="1">
    <citation type="submission" date="2025-08" db="UniProtKB">
        <authorList>
            <consortium name="Ensembl"/>
        </authorList>
    </citation>
    <scope>IDENTIFICATION</scope>
</reference>
<dbReference type="GO" id="GO:0008188">
    <property type="term" value="F:neuropeptide receptor activity"/>
    <property type="evidence" value="ECO:0007669"/>
    <property type="project" value="InterPro"/>
</dbReference>
<dbReference type="InterPro" id="IPR005395">
    <property type="entry name" value="NPFF_rcpt"/>
</dbReference>
<dbReference type="PRINTS" id="PR01570">
    <property type="entry name" value="NPFFRECEPTOR"/>
</dbReference>
<evidence type="ECO:0000256" key="8">
    <source>
        <dbReference type="ARBA" id="ARBA00023170"/>
    </source>
</evidence>
<dbReference type="Ensembl" id="ENSSGRT00000024362.1">
    <property type="protein sequence ID" value="ENSSGRP00000022588.1"/>
    <property type="gene ID" value="ENSSGRG00000013425.1"/>
</dbReference>
<dbReference type="OMA" id="EERAFIY"/>
<evidence type="ECO:0000313" key="18">
    <source>
        <dbReference type="Ensembl" id="ENSSGRP00000022588.1"/>
    </source>
</evidence>
<evidence type="ECO:0000256" key="5">
    <source>
        <dbReference type="ARBA" id="ARBA00023040"/>
    </source>
</evidence>
<comment type="subcellular location">
    <subcellularLocation>
        <location evidence="1">Cell membrane</location>
        <topology evidence="1">Multi-pass membrane protein</topology>
    </subcellularLocation>
</comment>
<keyword evidence="19" id="KW-1185">Reference proteome</keyword>
<evidence type="ECO:0000256" key="6">
    <source>
        <dbReference type="ARBA" id="ARBA00023136"/>
    </source>
</evidence>
<dbReference type="PANTHER" id="PTHR24241:SF82">
    <property type="entry name" value="NEUROPEPTIDE FF RECEPTOR 1-RELATED"/>
    <property type="match status" value="1"/>
</dbReference>
<feature type="transmembrane region" description="Helical" evidence="16">
    <location>
        <begin position="160"/>
        <end position="182"/>
    </location>
</feature>
<feature type="transmembrane region" description="Helical" evidence="16">
    <location>
        <begin position="50"/>
        <end position="76"/>
    </location>
</feature>
<dbReference type="PRINTS" id="PR00237">
    <property type="entry name" value="GPCRRHODOPSN"/>
</dbReference>
<comment type="similarity">
    <text evidence="15">Belongs to the G-protein coupled receptor 1 family.</text>
</comment>
<keyword evidence="7" id="KW-1015">Disulfide bond</keyword>
<evidence type="ECO:0000256" key="11">
    <source>
        <dbReference type="ARBA" id="ARBA00025478"/>
    </source>
</evidence>
<dbReference type="GO" id="GO:0032870">
    <property type="term" value="P:cellular response to hormone stimulus"/>
    <property type="evidence" value="ECO:0007669"/>
    <property type="project" value="TreeGrafter"/>
</dbReference>
<reference evidence="18" key="2">
    <citation type="submission" date="2025-09" db="UniProtKB">
        <authorList>
            <consortium name="Ensembl"/>
        </authorList>
    </citation>
    <scope>IDENTIFICATION</scope>
</reference>
<keyword evidence="10 15" id="KW-0807">Transducer</keyword>
<dbReference type="InterPro" id="IPR017452">
    <property type="entry name" value="GPCR_Rhodpsn_7TM"/>
</dbReference>
<evidence type="ECO:0000256" key="9">
    <source>
        <dbReference type="ARBA" id="ARBA00023180"/>
    </source>
</evidence>
<evidence type="ECO:0000256" key="1">
    <source>
        <dbReference type="ARBA" id="ARBA00004651"/>
    </source>
</evidence>
<evidence type="ECO:0000256" key="10">
    <source>
        <dbReference type="ARBA" id="ARBA00023224"/>
    </source>
</evidence>
<keyword evidence="5 15" id="KW-0297">G-protein coupled receptor</keyword>
<comment type="function">
    <text evidence="11">Receptor for NPAF (A-18-F-amide) and NPFF (F-8-F-amide) neuropeptides, also known as morphine-modulating peptides. Can also be activated by a variety of naturally occurring or synthetic FMRF-amide like ligands. This receptor mediates its action by association with G proteins that activate a phosphatidylinositol-calcium second messenger system.</text>
</comment>
<evidence type="ECO:0000256" key="2">
    <source>
        <dbReference type="ARBA" id="ARBA00022475"/>
    </source>
</evidence>
<name>A0A672LFJ1_SINGR</name>
<proteinExistence type="inferred from homology"/>
<dbReference type="AlphaFoldDB" id="A0A672LFJ1"/>
<dbReference type="PROSITE" id="PS50262">
    <property type="entry name" value="G_PROTEIN_RECEP_F1_2"/>
    <property type="match status" value="1"/>
</dbReference>
<keyword evidence="4 16" id="KW-1133">Transmembrane helix</keyword>
<dbReference type="PANTHER" id="PTHR24241">
    <property type="entry name" value="NEUROPEPTIDE RECEPTOR-RELATED G-PROTEIN COUPLED RECEPTOR"/>
    <property type="match status" value="1"/>
</dbReference>
<dbReference type="GO" id="GO:0005886">
    <property type="term" value="C:plasma membrane"/>
    <property type="evidence" value="ECO:0007669"/>
    <property type="project" value="UniProtKB-SubCell"/>
</dbReference>
<dbReference type="PROSITE" id="PS00237">
    <property type="entry name" value="G_PROTEIN_RECEP_F1_1"/>
    <property type="match status" value="1"/>
</dbReference>
<feature type="transmembrane region" description="Helical" evidence="16">
    <location>
        <begin position="270"/>
        <end position="292"/>
    </location>
</feature>
<keyword evidence="6 16" id="KW-0472">Membrane</keyword>
<evidence type="ECO:0000256" key="4">
    <source>
        <dbReference type="ARBA" id="ARBA00022989"/>
    </source>
</evidence>